<proteinExistence type="predicted"/>
<reference evidence="3" key="1">
    <citation type="submission" date="2016-10" db="EMBL/GenBank/DDBJ databases">
        <authorList>
            <person name="Varghese N."/>
            <person name="Submissions S."/>
        </authorList>
    </citation>
    <scope>NUCLEOTIDE SEQUENCE [LARGE SCALE GENOMIC DNA]</scope>
    <source>
        <strain evidence="3">DSM 28881</strain>
    </source>
</reference>
<gene>
    <name evidence="2" type="ORF">SAMN05443431_101525</name>
</gene>
<dbReference type="AlphaFoldDB" id="A0A1I3JRW7"/>
<dbReference type="RefSeq" id="WP_090837224.1">
    <property type="nucleotide sequence ID" value="NZ_FORM01000001.1"/>
</dbReference>
<name>A0A1I3JRW7_9FLAO</name>
<keyword evidence="3" id="KW-1185">Reference proteome</keyword>
<keyword evidence="1" id="KW-0472">Membrane</keyword>
<keyword evidence="1" id="KW-1133">Transmembrane helix</keyword>
<sequence length="226" mass="26492">MKLTKDQIQYIDTYVEKSGIEWFDLKIELVDHLVDAAAQILEDNPKLPFEDAVTKAKIAFGTKGFRPLITNRTKQIEKSFYKRVFKYLISFFSLPKIIITAALMYVLITLFNVVEVKVYFFNSLVGVLFAFTILSFWWSYRRKTIDNKKHLSLSYMQSVSQFVNMLTQLFSFSLTLFKSSFVEGQGILWFIVLWVISFLFCIASEVVSRQIYKDQKALYYQYKIAA</sequence>
<feature type="transmembrane region" description="Helical" evidence="1">
    <location>
        <begin position="84"/>
        <end position="108"/>
    </location>
</feature>
<evidence type="ECO:0000313" key="2">
    <source>
        <dbReference type="EMBL" id="SFI62963.1"/>
    </source>
</evidence>
<keyword evidence="1" id="KW-0812">Transmembrane</keyword>
<feature type="transmembrane region" description="Helical" evidence="1">
    <location>
        <begin position="187"/>
        <end position="207"/>
    </location>
</feature>
<evidence type="ECO:0000313" key="3">
    <source>
        <dbReference type="Proteomes" id="UP000199559"/>
    </source>
</evidence>
<organism evidence="2 3">
    <name type="scientific">Olleya namhaensis</name>
    <dbReference type="NCBI Taxonomy" id="1144750"/>
    <lineage>
        <taxon>Bacteria</taxon>
        <taxon>Pseudomonadati</taxon>
        <taxon>Bacteroidota</taxon>
        <taxon>Flavobacteriia</taxon>
        <taxon>Flavobacteriales</taxon>
        <taxon>Flavobacteriaceae</taxon>
    </lineage>
</organism>
<dbReference type="STRING" id="1144750.SAMN05443431_101525"/>
<accession>A0A1I3JRW7</accession>
<evidence type="ECO:0000256" key="1">
    <source>
        <dbReference type="SAM" id="Phobius"/>
    </source>
</evidence>
<feature type="transmembrane region" description="Helical" evidence="1">
    <location>
        <begin position="120"/>
        <end position="140"/>
    </location>
</feature>
<dbReference type="Proteomes" id="UP000199559">
    <property type="component" value="Unassembled WGS sequence"/>
</dbReference>
<protein>
    <submittedName>
        <fullName evidence="2">Uncharacterized protein</fullName>
    </submittedName>
</protein>
<dbReference type="EMBL" id="FORM01000001">
    <property type="protein sequence ID" value="SFI62963.1"/>
    <property type="molecule type" value="Genomic_DNA"/>
</dbReference>